<name>A0A7W3IYN1_9ACTN</name>
<protein>
    <recommendedName>
        <fullName evidence="3">Ig-like domain-containing protein</fullName>
    </recommendedName>
</protein>
<evidence type="ECO:0000313" key="5">
    <source>
        <dbReference type="Proteomes" id="UP000580910"/>
    </source>
</evidence>
<dbReference type="EMBL" id="JACGXA010000001">
    <property type="protein sequence ID" value="MBA8803026.1"/>
    <property type="molecule type" value="Genomic_DNA"/>
</dbReference>
<dbReference type="InterPro" id="IPR058094">
    <property type="entry name" value="Ig-like_OmpL47-like"/>
</dbReference>
<evidence type="ECO:0000259" key="3">
    <source>
        <dbReference type="Pfam" id="PF12245"/>
    </source>
</evidence>
<dbReference type="NCBIfam" id="NF047446">
    <property type="entry name" value="barrel_OmpL47"/>
    <property type="match status" value="6"/>
</dbReference>
<comment type="caution">
    <text evidence="4">The sequence shown here is derived from an EMBL/GenBank/DDBJ whole genome shotgun (WGS) entry which is preliminary data.</text>
</comment>
<dbReference type="PANTHER" id="PTHR46343">
    <property type="entry name" value="HYR DOMAIN-CONTAINING PROTEIN"/>
    <property type="match status" value="1"/>
</dbReference>
<evidence type="ECO:0000313" key="4">
    <source>
        <dbReference type="EMBL" id="MBA8803026.1"/>
    </source>
</evidence>
<dbReference type="Proteomes" id="UP000580910">
    <property type="component" value="Unassembled WGS sequence"/>
</dbReference>
<feature type="region of interest" description="Disordered" evidence="1">
    <location>
        <begin position="1219"/>
        <end position="1245"/>
    </location>
</feature>
<feature type="compositionally biased region" description="Low complexity" evidence="1">
    <location>
        <begin position="1851"/>
        <end position="1863"/>
    </location>
</feature>
<proteinExistence type="predicted"/>
<feature type="transmembrane region" description="Helical" evidence="2">
    <location>
        <begin position="18"/>
        <end position="36"/>
    </location>
</feature>
<keyword evidence="2" id="KW-1133">Transmembrane helix</keyword>
<feature type="compositionally biased region" description="Polar residues" evidence="1">
    <location>
        <begin position="916"/>
        <end position="925"/>
    </location>
</feature>
<accession>A0A7W3IYN1</accession>
<feature type="region of interest" description="Disordered" evidence="1">
    <location>
        <begin position="1134"/>
        <end position="1189"/>
    </location>
</feature>
<keyword evidence="2" id="KW-0472">Membrane</keyword>
<feature type="compositionally biased region" description="Polar residues" evidence="1">
    <location>
        <begin position="1954"/>
        <end position="1968"/>
    </location>
</feature>
<dbReference type="InterPro" id="IPR022038">
    <property type="entry name" value="Ig-like_bact"/>
</dbReference>
<dbReference type="Gene3D" id="3.30.1920.20">
    <property type="match status" value="6"/>
</dbReference>
<dbReference type="NCBIfam" id="NF038114">
    <property type="entry name" value="rightmost"/>
    <property type="match status" value="1"/>
</dbReference>
<feature type="region of interest" description="Disordered" evidence="1">
    <location>
        <begin position="1847"/>
        <end position="1868"/>
    </location>
</feature>
<dbReference type="Pfam" id="PF12245">
    <property type="entry name" value="Big_3_2"/>
    <property type="match status" value="1"/>
</dbReference>
<dbReference type="RefSeq" id="WP_182537797.1">
    <property type="nucleotide sequence ID" value="NZ_JACGXA010000001.1"/>
</dbReference>
<feature type="region of interest" description="Disordered" evidence="1">
    <location>
        <begin position="900"/>
        <end position="925"/>
    </location>
</feature>
<reference evidence="4 5" key="1">
    <citation type="submission" date="2020-07" db="EMBL/GenBank/DDBJ databases">
        <title>Sequencing the genomes of 1000 actinobacteria strains.</title>
        <authorList>
            <person name="Klenk H.-P."/>
        </authorList>
    </citation>
    <scope>NUCLEOTIDE SEQUENCE [LARGE SCALE GENOMIC DNA]</scope>
    <source>
        <strain evidence="4 5">DSM 21349</strain>
    </source>
</reference>
<dbReference type="PANTHER" id="PTHR46343:SF2">
    <property type="entry name" value="SUSHI_VON WILLEBRAND FACTOR TYPE A_EGF_PENTRAXIN DOMAIN-CONTAINING 1"/>
    <property type="match status" value="1"/>
</dbReference>
<feature type="region of interest" description="Disordered" evidence="1">
    <location>
        <begin position="181"/>
        <end position="218"/>
    </location>
</feature>
<feature type="compositionally biased region" description="Polar residues" evidence="1">
    <location>
        <begin position="1151"/>
        <end position="1164"/>
    </location>
</feature>
<dbReference type="InterPro" id="IPR043555">
    <property type="entry name" value="SRPX-like"/>
</dbReference>
<feature type="domain" description="Ig-like" evidence="3">
    <location>
        <begin position="988"/>
        <end position="1013"/>
    </location>
</feature>
<feature type="region of interest" description="Disordered" evidence="1">
    <location>
        <begin position="1448"/>
        <end position="1474"/>
    </location>
</feature>
<organism evidence="4 5">
    <name type="scientific">Nocardioides ginsengisegetis</name>
    <dbReference type="NCBI Taxonomy" id="661491"/>
    <lineage>
        <taxon>Bacteria</taxon>
        <taxon>Bacillati</taxon>
        <taxon>Actinomycetota</taxon>
        <taxon>Actinomycetes</taxon>
        <taxon>Propionibacteriales</taxon>
        <taxon>Nocardioidaceae</taxon>
        <taxon>Nocardioides</taxon>
    </lineage>
</organism>
<keyword evidence="2" id="KW-0812">Transmembrane</keyword>
<evidence type="ECO:0000256" key="2">
    <source>
        <dbReference type="SAM" id="Phobius"/>
    </source>
</evidence>
<feature type="compositionally biased region" description="Polar residues" evidence="1">
    <location>
        <begin position="1219"/>
        <end position="1228"/>
    </location>
</feature>
<sequence>MCEATLDKGYRPGAGHRWWLKVLASLALVLGSIGVIPTATANTVLTAGFTGGANTVNLGGTLYAKQNAALTLTVTTDSSKCVEVYNGSNALVDSKTDNSGLTGWTFSGAAWTAGAGNGLQAFTVKAYSAKNCKTNPNETMAVQTASYVLDNAAPTATATLNPAPNGAGWNKADTTVTWTASDNGGSGVANVSPTTSTVSTEGTTTRTTTVTDNLGNSATSAPVTVKVDKTAPTITGSRSPAPNANGWNNSDVTVSFSPSDATSGVKAATSPVVLSSNGAGQSVTGSVTDNADNTASTTVSGINIDKVAPTLIGHPTTSPNANGWYAGDVAVAWTATDALSGVTTSPGNSTISGEGTGLTAAQSVTDRAGNTSGSVQSTPAVRIDRTAPTTSLTAPPAWSPTDLTLTLVANDGLSGVDRTRFELDGGPTATGTSVPVTTEGTHTLSFWSVDKAGNTETAHQVTFGIDKSAPTIAHLQSPPANSDGWNNTSVTVTFSCADQDNLSGVASCTGPQTVTTEGPAQAVNGTAIDRAGNSATDHATVSIDKTPPTITVDALPAPNASGWYRAPVTATFTAADTLSGIKLADKSHVFGEGGAQLFAAGATDVAGNSSSVVTPLVSVDTTPPTITGTVVDTPNADGWFSDDVTVHWTCHDNLSGVVTCPGDTVVHGEGSDRSASASITDRAGNTVTATVDGIRIDRTAPTTDAAGVPAGWVNAPVTVGLGASDNLSDVASTWYAVDGGTAASGTSVTVGAEGVHLVRYWSVDHAGNTETARMFTVRLDLTSPSITPGQSPAPNANGWNNTDVAVSFACEDQTNLSGLDECTAPSVVSTEGLAQRVAGSASDHAGNRVTGSAAINIDKTPPAITGAPDRAANAAGWYADDVTVSFKATDGLSGIDQVTQPRRLSEGADQRVDGSATDNAGNSAATSVTGINVDETAPDLSAAPTTLPNAHGWYNTPVTEVWAASDTLSGLAGPVPPAAVLSSDGEGQTVSASVTDKAGNTTSATSEPVKIDRTAPWTDASSPGGWTNHGVTVTLTPHDGLSGVASTSYRVDGGAAHVGTSVVLEDEGTHTVAYASTDVAGNTEDVQSVTVKIDKTAPTITHALTPPANGNGWNNTDVTVTFTCDDQVGLSGVASCSDPSDVTDEGAGQEVTGTATDNAGNGASDTARVSLDRTKPTITGHRSPVANAYGWNNTDVTVHFDAHDQLSGLDGVTADQTLSEGTDQSVTGTARDAAGNESSDTVSGVNVDEAAPTLSGEPTTAPNAHGWYAGDVTIHWTADDDRSGIPVPPGNDTITGEGEALRAGATVTDRAGNSTSAQSPAVKIDRTAPTTGADAPAGWNNSAVTVSLSAADGLSGVEGTYYAVDGGTSHQGSSLTLSTEGVHTLTYWSVDNAGNTEPAHTVTVKIDLTDPTIGHEVRPAPNAAGWNNGPVKVHFGCDDALSGVATCSPDEPVTTDGKDQPVQGAATDNAGNRRTDSALVSIDTVDPTITGGPDRAPNANGWYDGDVTVGFTCDDALSGIADCTAPVVVGEGAGQRVHGTATDAADNEDDLVVGPLEVDKTAPSLSGAVTSQPNADGWYRGDVTVAWTASDALSGLDGPAPADSTITSEGRDLVAGATVRDRAGNQTSATSHPVRIDRTAPVTTVSDVSDWTNSAVTVDLSAGDTLSGVEGTYYVVDGGDTVEGDRVVLDSEGVHTVQVWSLDHAGNVEQRHTVTVKIDRTLPGISHSLSPQPNASGWNNSDVTVTFTCTDADSGMAGCTTPVTRGEGAAQHVVGIATDRAGNRATDEATVSVDETAPKVTGELSARPNAHGWFNADVVATFSCADQAGLSGVVSCPDGVTFGEGRGQSAGGAATDGADNTGAPFRITGVDVDKTRPDLTGRATTPPNANGWYAGDVTVRWTATDALSGVDGSGPADSTVTGEGDDLSTSASVSDLAGNSRSVTVRGLKIDRTAPSTSATPPNGWQSSDVTLRLTASDSLSGVAVTRYSVDGGPTQDGTAVSVSREGTHRVAFWSVDNAGNREETATVTVLVDKTPPGITGRATTSPNAAGWYRTPVTVAFTCSDGTSGIAACQPDVTTSAQGSNSVTGSAVDNAGNTARATVGPLNVDTVAPTVRLGGVSDGMTYTLGAVPAATVSGSDSTSGLAAPATMTTTGGTSSGVGTFTVTGRAVDRAGNEGSATLTYRVIYGYGTQLFLQPVNDTAHQTGLSTSVFNAGQAIPMKFLVRNAAGQVVRTAAAPQWLTPVKGGPTSAAVNEGAYTTTGTVGSTYTWDGSQYQYNWKTEKTQAGSYWRVGVALDDGQTYYVNIGLR</sequence>
<feature type="compositionally biased region" description="Polar residues" evidence="1">
    <location>
        <begin position="1916"/>
        <end position="1943"/>
    </location>
</feature>
<feature type="compositionally biased region" description="Low complexity" evidence="1">
    <location>
        <begin position="191"/>
        <end position="211"/>
    </location>
</feature>
<gene>
    <name evidence="4" type="ORF">FB382_001317</name>
</gene>
<feature type="region of interest" description="Disordered" evidence="1">
    <location>
        <begin position="1908"/>
        <end position="1968"/>
    </location>
</feature>
<feature type="compositionally biased region" description="Basic and acidic residues" evidence="1">
    <location>
        <begin position="903"/>
        <end position="912"/>
    </location>
</feature>
<keyword evidence="5" id="KW-1185">Reference proteome</keyword>
<evidence type="ECO:0000256" key="1">
    <source>
        <dbReference type="SAM" id="MobiDB-lite"/>
    </source>
</evidence>